<accession>A0A1A7BIE2</accession>
<comment type="caution">
    <text evidence="7">The sequence shown here is derived from an EMBL/GenBank/DDBJ whole genome shotgun (WGS) entry which is preliminary data.</text>
</comment>
<reference evidence="7 8" key="1">
    <citation type="submission" date="2016-06" db="EMBL/GenBank/DDBJ databases">
        <title>Genome sequence of Porphyrobacter dokdonensis DSW-74.</title>
        <authorList>
            <person name="Kim J.F."/>
            <person name="Song J.Y."/>
        </authorList>
    </citation>
    <scope>NUCLEOTIDE SEQUENCE [LARGE SCALE GENOMIC DNA]</scope>
    <source>
        <strain evidence="7 8">DSW-74</strain>
    </source>
</reference>
<keyword evidence="8" id="KW-1185">Reference proteome</keyword>
<evidence type="ECO:0000256" key="1">
    <source>
        <dbReference type="ARBA" id="ARBA00004236"/>
    </source>
</evidence>
<comment type="subcellular location">
    <subcellularLocation>
        <location evidence="1">Cell membrane</location>
    </subcellularLocation>
</comment>
<evidence type="ECO:0000313" key="7">
    <source>
        <dbReference type="EMBL" id="OBV11217.1"/>
    </source>
</evidence>
<dbReference type="RefSeq" id="WP_068863848.1">
    <property type="nucleotide sequence ID" value="NZ_LZYB01000003.1"/>
</dbReference>
<evidence type="ECO:0000256" key="5">
    <source>
        <dbReference type="ARBA" id="ARBA00023136"/>
    </source>
</evidence>
<keyword evidence="2" id="KW-1003">Cell membrane</keyword>
<dbReference type="PANTHER" id="PTHR43646:SF2">
    <property type="entry name" value="GLYCOSYLTRANSFERASE 2-LIKE DOMAIN-CONTAINING PROTEIN"/>
    <property type="match status" value="1"/>
</dbReference>
<dbReference type="InterPro" id="IPR029044">
    <property type="entry name" value="Nucleotide-diphossugar_trans"/>
</dbReference>
<evidence type="ECO:0000256" key="4">
    <source>
        <dbReference type="ARBA" id="ARBA00022679"/>
    </source>
</evidence>
<feature type="domain" description="Glycosyltransferase 2-like" evidence="6">
    <location>
        <begin position="10"/>
        <end position="133"/>
    </location>
</feature>
<keyword evidence="4 7" id="KW-0808">Transferase</keyword>
<dbReference type="AlphaFoldDB" id="A0A1A7BIE2"/>
<gene>
    <name evidence="7" type="ORF">I603_1625</name>
</gene>
<dbReference type="EMBL" id="LZYB01000003">
    <property type="protein sequence ID" value="OBV11217.1"/>
    <property type="molecule type" value="Genomic_DNA"/>
</dbReference>
<dbReference type="PANTHER" id="PTHR43646">
    <property type="entry name" value="GLYCOSYLTRANSFERASE"/>
    <property type="match status" value="1"/>
</dbReference>
<evidence type="ECO:0000313" key="8">
    <source>
        <dbReference type="Proteomes" id="UP000092484"/>
    </source>
</evidence>
<protein>
    <submittedName>
        <fullName evidence="7">Glycosyl transferase, group 2 family protein</fullName>
    </submittedName>
</protein>
<evidence type="ECO:0000256" key="3">
    <source>
        <dbReference type="ARBA" id="ARBA00022676"/>
    </source>
</evidence>
<sequence>MATTDPTAFTVIIPAHNEEAVIARCLNVLLADVPADSKMQVIIAANGCSDDTVAIARKVAPGAVVLDLPVGSKTAAMNAANREALYFPRIYLDADVQCSYDSLQAVAQVLREPGIMTAAPALRMDLSRSNWLARAYYRVWLTQPYVKRALVGSGCFGLSKAAYERIGDFPPITGDDIWVYSRFSETERRNIANDAEGRPVWFLVSPPRRAIDQIRVETRRRLGNEQVLRDYPSPHYAGSNNAGDLYDALHEGASVLDVLIYLAIKAVVRLRVRRVKRKRKDIVWERDLAAREV</sequence>
<dbReference type="Proteomes" id="UP000092484">
    <property type="component" value="Unassembled WGS sequence"/>
</dbReference>
<keyword evidence="3" id="KW-0328">Glycosyltransferase</keyword>
<proteinExistence type="predicted"/>
<dbReference type="Gene3D" id="3.90.550.10">
    <property type="entry name" value="Spore Coat Polysaccharide Biosynthesis Protein SpsA, Chain A"/>
    <property type="match status" value="1"/>
</dbReference>
<evidence type="ECO:0000259" key="6">
    <source>
        <dbReference type="Pfam" id="PF00535"/>
    </source>
</evidence>
<dbReference type="Pfam" id="PF00535">
    <property type="entry name" value="Glycos_transf_2"/>
    <property type="match status" value="1"/>
</dbReference>
<keyword evidence="5" id="KW-0472">Membrane</keyword>
<name>A0A1A7BIE2_9SPHN</name>
<dbReference type="GO" id="GO:0016757">
    <property type="term" value="F:glycosyltransferase activity"/>
    <property type="evidence" value="ECO:0007669"/>
    <property type="project" value="UniProtKB-KW"/>
</dbReference>
<organism evidence="7 8">
    <name type="scientific">Erythrobacter dokdonensis DSW-74</name>
    <dbReference type="NCBI Taxonomy" id="1300349"/>
    <lineage>
        <taxon>Bacteria</taxon>
        <taxon>Pseudomonadati</taxon>
        <taxon>Pseudomonadota</taxon>
        <taxon>Alphaproteobacteria</taxon>
        <taxon>Sphingomonadales</taxon>
        <taxon>Erythrobacteraceae</taxon>
        <taxon>Erythrobacter/Porphyrobacter group</taxon>
        <taxon>Erythrobacter</taxon>
    </lineage>
</organism>
<dbReference type="GO" id="GO:0005886">
    <property type="term" value="C:plasma membrane"/>
    <property type="evidence" value="ECO:0007669"/>
    <property type="project" value="UniProtKB-SubCell"/>
</dbReference>
<dbReference type="STRING" id="1300349.I603_1625"/>
<evidence type="ECO:0000256" key="2">
    <source>
        <dbReference type="ARBA" id="ARBA00022475"/>
    </source>
</evidence>
<dbReference type="InterPro" id="IPR001173">
    <property type="entry name" value="Glyco_trans_2-like"/>
</dbReference>
<dbReference type="SUPFAM" id="SSF53448">
    <property type="entry name" value="Nucleotide-diphospho-sugar transferases"/>
    <property type="match status" value="1"/>
</dbReference>